<dbReference type="Proteomes" id="UP001064879">
    <property type="component" value="Chromosome"/>
</dbReference>
<dbReference type="InterPro" id="IPR011335">
    <property type="entry name" value="Restrct_endonuc-II-like"/>
</dbReference>
<sequence>MDNQASAPQSLDPAQRTARQRSKRTGPRRVERTDPLAKAAGESTAPPELRVEPSSRKLRVRPWMDKPRQLMTAAVPFTRAQGVSRGITRRALDDEQKYRQLGYGVWVETAPTTLVVAPTWADSEWVEERVKLSGLVCVDPDIVACNVTAARLYGLPVPWNADTRVHVAREDNGLSKHRKNVAFHRYEWLRSENFFGLPIITAAQLFIELARVLTVGQLVELGDAAVGRWHGGPLTTIDEIRAELVSRRRVKGRLTAERALGLVRDDVDSPPETRLRLHLIDAGLPEPVVHPAITCSLIGTQLHPDMGYPSIKLAIEYEGDHHRSSPAQFAEDNRRISALQAEGWTVIRVSKGSDMAEIRRLIAHKLRAGGLI</sequence>
<keyword evidence="2" id="KW-0255">Endonuclease</keyword>
<proteinExistence type="predicted"/>
<dbReference type="EMBL" id="CP093443">
    <property type="protein sequence ID" value="UVI35935.1"/>
    <property type="molecule type" value="Genomic_DNA"/>
</dbReference>
<evidence type="ECO:0000313" key="2">
    <source>
        <dbReference type="EMBL" id="UVI35935.1"/>
    </source>
</evidence>
<keyword evidence="2" id="KW-0540">Nuclease</keyword>
<evidence type="ECO:0000256" key="1">
    <source>
        <dbReference type="SAM" id="MobiDB-lite"/>
    </source>
</evidence>
<evidence type="ECO:0000313" key="3">
    <source>
        <dbReference type="Proteomes" id="UP001064879"/>
    </source>
</evidence>
<name>A0ABY5SNQ9_9MICO</name>
<accession>A0ABY5SNQ9</accession>
<feature type="region of interest" description="Disordered" evidence="1">
    <location>
        <begin position="1"/>
        <end position="58"/>
    </location>
</feature>
<dbReference type="Gene3D" id="3.40.960.10">
    <property type="entry name" value="VSR Endonuclease"/>
    <property type="match status" value="1"/>
</dbReference>
<keyword evidence="3" id="KW-1185">Reference proteome</keyword>
<dbReference type="RefSeq" id="WP_265418550.1">
    <property type="nucleotide sequence ID" value="NZ_CP093443.1"/>
</dbReference>
<protein>
    <submittedName>
        <fullName evidence="2">Endonuclease domain-containing protein</fullName>
    </submittedName>
</protein>
<organism evidence="2 3">
    <name type="scientific">Brevibacterium spongiae</name>
    <dbReference type="NCBI Taxonomy" id="2909672"/>
    <lineage>
        <taxon>Bacteria</taxon>
        <taxon>Bacillati</taxon>
        <taxon>Actinomycetota</taxon>
        <taxon>Actinomycetes</taxon>
        <taxon>Micrococcales</taxon>
        <taxon>Brevibacteriaceae</taxon>
        <taxon>Brevibacterium</taxon>
    </lineage>
</organism>
<feature type="compositionally biased region" description="Basic residues" evidence="1">
    <location>
        <begin position="18"/>
        <end position="27"/>
    </location>
</feature>
<gene>
    <name evidence="2" type="ORF">L1F31_17760</name>
</gene>
<keyword evidence="2" id="KW-0378">Hydrolase</keyword>
<dbReference type="SUPFAM" id="SSF52980">
    <property type="entry name" value="Restriction endonuclease-like"/>
    <property type="match status" value="1"/>
</dbReference>
<reference evidence="2" key="1">
    <citation type="submission" date="2022-03" db="EMBL/GenBank/DDBJ databases">
        <title>Brevibacterium spongiae sp. nov., isolated from marine sponge.</title>
        <authorList>
            <person name="Li Z."/>
            <person name="Zhang M."/>
        </authorList>
    </citation>
    <scope>NUCLEOTIDE SEQUENCE</scope>
    <source>
        <strain evidence="2">WHS-Z9</strain>
    </source>
</reference>
<dbReference type="GO" id="GO:0004519">
    <property type="term" value="F:endonuclease activity"/>
    <property type="evidence" value="ECO:0007669"/>
    <property type="project" value="UniProtKB-KW"/>
</dbReference>